<accession>A0A9W6TUN5</accession>
<dbReference type="InterPro" id="IPR015421">
    <property type="entry name" value="PyrdxlP-dep_Trfase_major"/>
</dbReference>
<organism evidence="8 9">
    <name type="scientific">Phytophthora fragariaefolia</name>
    <dbReference type="NCBI Taxonomy" id="1490495"/>
    <lineage>
        <taxon>Eukaryota</taxon>
        <taxon>Sar</taxon>
        <taxon>Stramenopiles</taxon>
        <taxon>Oomycota</taxon>
        <taxon>Peronosporomycetes</taxon>
        <taxon>Peronosporales</taxon>
        <taxon>Peronosporaceae</taxon>
        <taxon>Phytophthora</taxon>
    </lineage>
</organism>
<dbReference type="GO" id="GO:0016740">
    <property type="term" value="F:transferase activity"/>
    <property type="evidence" value="ECO:0007669"/>
    <property type="project" value="UniProtKB-KW"/>
</dbReference>
<evidence type="ECO:0000256" key="4">
    <source>
        <dbReference type="ARBA" id="ARBA00022898"/>
    </source>
</evidence>
<feature type="region of interest" description="Disordered" evidence="6">
    <location>
        <begin position="1"/>
        <end position="25"/>
    </location>
</feature>
<comment type="cofactor">
    <cofactor evidence="1 5">
        <name>pyridoxal 5'-phosphate</name>
        <dbReference type="ChEBI" id="CHEBI:597326"/>
    </cofactor>
</comment>
<sequence>MTESSRSVVHTIRVPTPNTSPVSGVRHPHLTSAASMTRVDEKLGRALARRRDVGTLRALQLPDASAADAVDFYSNDYLGFARSQPLRQLVETRQAELRSQHEHMLGATGSRLISGNSRFFMEVESDLAAFYNSEAALLFNSGYAANMGVMSCVPQAEDVILYDELVHNSCHEGIRLSRAKGRAVAFRHNDLDDLERKVQQYVAPSSEKDVCVYVVVESLYSMDGDFAPLEAMAALCERMGAFLIVDEAHSTGVYGPQGSGIVRELGLEVKYKNALACRVHTFGKAMGCHGAVVCGSQVLIDYLVNYARSFIYTTAFPFDQLVSVACVHEFSASRAAEALRHHVIELVQYFKEKVSSNPSIPRDALLASDSPIQGVVFEGNHRVLMASQQMNAMGIRVIPIRSPTVPKGAERFRIVIHADNSRREVDLLVNALAAMFEARRDSKL</sequence>
<evidence type="ECO:0000256" key="3">
    <source>
        <dbReference type="ARBA" id="ARBA00022679"/>
    </source>
</evidence>
<keyword evidence="4 5" id="KW-0663">Pyridoxal phosphate</keyword>
<dbReference type="InterPro" id="IPR015422">
    <property type="entry name" value="PyrdxlP-dep_Trfase_small"/>
</dbReference>
<dbReference type="GO" id="GO:0030170">
    <property type="term" value="F:pyridoxal phosphate binding"/>
    <property type="evidence" value="ECO:0007669"/>
    <property type="project" value="InterPro"/>
</dbReference>
<evidence type="ECO:0000313" key="9">
    <source>
        <dbReference type="Proteomes" id="UP001165121"/>
    </source>
</evidence>
<evidence type="ECO:0000256" key="5">
    <source>
        <dbReference type="RuleBase" id="RU003693"/>
    </source>
</evidence>
<dbReference type="AlphaFoldDB" id="A0A9W6TUN5"/>
<feature type="domain" description="Aminotransferase class I/classII large" evidence="7">
    <location>
        <begin position="68"/>
        <end position="432"/>
    </location>
</feature>
<evidence type="ECO:0000256" key="1">
    <source>
        <dbReference type="ARBA" id="ARBA00001933"/>
    </source>
</evidence>
<comment type="caution">
    <text evidence="8">The sequence shown here is derived from an EMBL/GenBank/DDBJ whole genome shotgun (WGS) entry which is preliminary data.</text>
</comment>
<evidence type="ECO:0000256" key="6">
    <source>
        <dbReference type="SAM" id="MobiDB-lite"/>
    </source>
</evidence>
<proteinExistence type="inferred from homology"/>
<dbReference type="Proteomes" id="UP001165121">
    <property type="component" value="Unassembled WGS sequence"/>
</dbReference>
<dbReference type="PROSITE" id="PS00599">
    <property type="entry name" value="AA_TRANSFER_CLASS_2"/>
    <property type="match status" value="1"/>
</dbReference>
<dbReference type="SUPFAM" id="SSF53383">
    <property type="entry name" value="PLP-dependent transferases"/>
    <property type="match status" value="1"/>
</dbReference>
<dbReference type="Gene3D" id="3.90.1150.10">
    <property type="entry name" value="Aspartate Aminotransferase, domain 1"/>
    <property type="match status" value="1"/>
</dbReference>
<dbReference type="InterPro" id="IPR004839">
    <property type="entry name" value="Aminotransferase_I/II_large"/>
</dbReference>
<evidence type="ECO:0000313" key="8">
    <source>
        <dbReference type="EMBL" id="GMF19622.1"/>
    </source>
</evidence>
<evidence type="ECO:0000256" key="2">
    <source>
        <dbReference type="ARBA" id="ARBA00010008"/>
    </source>
</evidence>
<dbReference type="InterPro" id="IPR001917">
    <property type="entry name" value="Aminotrans_II_pyridoxalP_BS"/>
</dbReference>
<dbReference type="Pfam" id="PF00155">
    <property type="entry name" value="Aminotran_1_2"/>
    <property type="match status" value="1"/>
</dbReference>
<name>A0A9W6TUN5_9STRA</name>
<dbReference type="InterPro" id="IPR015424">
    <property type="entry name" value="PyrdxlP-dep_Trfase"/>
</dbReference>
<dbReference type="Gene3D" id="3.40.640.10">
    <property type="entry name" value="Type I PLP-dependent aspartate aminotransferase-like (Major domain)"/>
    <property type="match status" value="1"/>
</dbReference>
<reference evidence="8" key="1">
    <citation type="submission" date="2023-04" db="EMBL/GenBank/DDBJ databases">
        <title>Phytophthora fragariaefolia NBRC 109709.</title>
        <authorList>
            <person name="Ichikawa N."/>
            <person name="Sato H."/>
            <person name="Tonouchi N."/>
        </authorList>
    </citation>
    <scope>NUCLEOTIDE SEQUENCE</scope>
    <source>
        <strain evidence="8">NBRC 109709</strain>
    </source>
</reference>
<dbReference type="EMBL" id="BSXT01000167">
    <property type="protein sequence ID" value="GMF19622.1"/>
    <property type="molecule type" value="Genomic_DNA"/>
</dbReference>
<protein>
    <submittedName>
        <fullName evidence="8">Unnamed protein product</fullName>
    </submittedName>
</protein>
<dbReference type="PANTHER" id="PTHR13693">
    <property type="entry name" value="CLASS II AMINOTRANSFERASE/8-AMINO-7-OXONONANOATE SYNTHASE"/>
    <property type="match status" value="1"/>
</dbReference>
<keyword evidence="3" id="KW-0808">Transferase</keyword>
<comment type="similarity">
    <text evidence="2">Belongs to the class-II pyridoxal-phosphate-dependent aminotransferase family. BioF subfamily.</text>
</comment>
<gene>
    <name evidence="8" type="ORF">Pfra01_000209900</name>
</gene>
<keyword evidence="9" id="KW-1185">Reference proteome</keyword>
<dbReference type="PANTHER" id="PTHR13693:SF77">
    <property type="entry name" value="8-AMINO-7-OXONONANOATE SYNTHASE"/>
    <property type="match status" value="1"/>
</dbReference>
<dbReference type="InterPro" id="IPR050087">
    <property type="entry name" value="AON_synthase_class-II"/>
</dbReference>
<evidence type="ECO:0000259" key="7">
    <source>
        <dbReference type="Pfam" id="PF00155"/>
    </source>
</evidence>
<dbReference type="OrthoDB" id="2382073at2759"/>